<evidence type="ECO:0000313" key="1">
    <source>
        <dbReference type="Proteomes" id="UP000046393"/>
    </source>
</evidence>
<dbReference type="Proteomes" id="UP000046393">
    <property type="component" value="Unplaced"/>
</dbReference>
<reference evidence="2" key="1">
    <citation type="submission" date="2017-02" db="UniProtKB">
        <authorList>
            <consortium name="WormBaseParasite"/>
        </authorList>
    </citation>
    <scope>IDENTIFICATION</scope>
</reference>
<name>A0A0N5AUW1_9BILA</name>
<keyword evidence="1" id="KW-1185">Reference proteome</keyword>
<dbReference type="WBParaSite" id="SMUV_0000865801-mRNA-1">
    <property type="protein sequence ID" value="SMUV_0000865801-mRNA-1"/>
    <property type="gene ID" value="SMUV_0000865801"/>
</dbReference>
<evidence type="ECO:0000313" key="2">
    <source>
        <dbReference type="WBParaSite" id="SMUV_0000865801-mRNA-1"/>
    </source>
</evidence>
<dbReference type="AlphaFoldDB" id="A0A0N5AUW1"/>
<proteinExistence type="predicted"/>
<sequence>MQPLCVVEDVVEQQFVDDDEQQQQLLLSKLIKGYDENILEFPLFTGKQTVHGTQPPLFDVDGDDITGPL</sequence>
<accession>A0A0N5AUW1</accession>
<organism evidence="1 2">
    <name type="scientific">Syphacia muris</name>
    <dbReference type="NCBI Taxonomy" id="451379"/>
    <lineage>
        <taxon>Eukaryota</taxon>
        <taxon>Metazoa</taxon>
        <taxon>Ecdysozoa</taxon>
        <taxon>Nematoda</taxon>
        <taxon>Chromadorea</taxon>
        <taxon>Rhabditida</taxon>
        <taxon>Spirurina</taxon>
        <taxon>Oxyuridomorpha</taxon>
        <taxon>Oxyuroidea</taxon>
        <taxon>Oxyuridae</taxon>
        <taxon>Syphacia</taxon>
    </lineage>
</organism>
<protein>
    <submittedName>
        <fullName evidence="2">Neurotransmitter-gated ion-channel ligand-binding domain-containing protein</fullName>
    </submittedName>
</protein>